<proteinExistence type="predicted"/>
<feature type="transmembrane region" description="Helical" evidence="1">
    <location>
        <begin position="385"/>
        <end position="403"/>
    </location>
</feature>
<keyword evidence="4" id="KW-1185">Reference proteome</keyword>
<feature type="transmembrane region" description="Helical" evidence="1">
    <location>
        <begin position="191"/>
        <end position="206"/>
    </location>
</feature>
<feature type="transmembrane region" description="Helical" evidence="1">
    <location>
        <begin position="169"/>
        <end position="185"/>
    </location>
</feature>
<evidence type="ECO:0000256" key="1">
    <source>
        <dbReference type="SAM" id="Phobius"/>
    </source>
</evidence>
<comment type="caution">
    <text evidence="3">The sequence shown here is derived from an EMBL/GenBank/DDBJ whole genome shotgun (WGS) entry which is preliminary data.</text>
</comment>
<feature type="transmembrane region" description="Helical" evidence="1">
    <location>
        <begin position="359"/>
        <end position="379"/>
    </location>
</feature>
<dbReference type="RefSeq" id="WP_139694509.1">
    <property type="nucleotide sequence ID" value="NZ_CP074074.1"/>
</dbReference>
<evidence type="ECO:0000313" key="4">
    <source>
        <dbReference type="Proteomes" id="UP000308713"/>
    </source>
</evidence>
<feature type="transmembrane region" description="Helical" evidence="1">
    <location>
        <begin position="52"/>
        <end position="76"/>
    </location>
</feature>
<dbReference type="InterPro" id="IPR046303">
    <property type="entry name" value="DUF6418"/>
</dbReference>
<dbReference type="AlphaFoldDB" id="A0A5C4SST0"/>
<feature type="transmembrane region" description="Helical" evidence="1">
    <location>
        <begin position="97"/>
        <end position="118"/>
    </location>
</feature>
<dbReference type="OrthoDB" id="1408536at2"/>
<reference evidence="3 4" key="1">
    <citation type="submission" date="2019-05" db="EMBL/GenBank/DDBJ databases">
        <title>Tamlana fucoidanivorans sp. nov., isolated from the surface of algae collected from Fujian province in China.</title>
        <authorList>
            <person name="Li J."/>
        </authorList>
    </citation>
    <scope>NUCLEOTIDE SEQUENCE [LARGE SCALE GENOMIC DNA]</scope>
    <source>
        <strain evidence="3 4">CW2-9</strain>
    </source>
</reference>
<dbReference type="Pfam" id="PF19982">
    <property type="entry name" value="DUF6418"/>
    <property type="match status" value="1"/>
</dbReference>
<dbReference type="EMBL" id="VDCS01000001">
    <property type="protein sequence ID" value="TNJ47047.1"/>
    <property type="molecule type" value="Genomic_DNA"/>
</dbReference>
<keyword evidence="1" id="KW-0812">Transmembrane</keyword>
<feature type="transmembrane region" description="Helical" evidence="1">
    <location>
        <begin position="144"/>
        <end position="162"/>
    </location>
</feature>
<dbReference type="Proteomes" id="UP000308713">
    <property type="component" value="Unassembled WGS sequence"/>
</dbReference>
<keyword evidence="1" id="KW-1133">Transmembrane helix</keyword>
<feature type="transmembrane region" description="Helical" evidence="1">
    <location>
        <begin position="20"/>
        <end position="46"/>
    </location>
</feature>
<feature type="transmembrane region" description="Helical" evidence="1">
    <location>
        <begin position="323"/>
        <end position="347"/>
    </location>
</feature>
<organism evidence="3 4">
    <name type="scientific">Allotamlana fucoidanivorans</name>
    <dbReference type="NCBI Taxonomy" id="2583814"/>
    <lineage>
        <taxon>Bacteria</taxon>
        <taxon>Pseudomonadati</taxon>
        <taxon>Bacteroidota</taxon>
        <taxon>Flavobacteriia</taxon>
        <taxon>Flavobacteriales</taxon>
        <taxon>Flavobacteriaceae</taxon>
        <taxon>Allotamlana</taxon>
    </lineage>
</organism>
<keyword evidence="1" id="KW-0472">Membrane</keyword>
<accession>A0A5C4SST0</accession>
<protein>
    <recommendedName>
        <fullName evidence="2">DUF6418 domain-containing protein</fullName>
    </recommendedName>
</protein>
<evidence type="ECO:0000313" key="3">
    <source>
        <dbReference type="EMBL" id="TNJ47047.1"/>
    </source>
</evidence>
<name>A0A5C4SST0_9FLAO</name>
<feature type="transmembrane region" description="Helical" evidence="1">
    <location>
        <begin position="218"/>
        <end position="237"/>
    </location>
</feature>
<sequence>MSVIALAILFYFMKRELGLFLLSLMILIQYIWMFLSITVIETGIYINEQGRYGYFAYGGGVLLLFYITTLIALLYWKKFFRIILKRLKAVKFSLKPLADFDLSVIIILLILSLAYFNLLNSPIPILSDTVTKFNFWEYAKYPSLKPLIGNVMAFVGFGSALIYRKNKKIGLFFLLLYLSYLILLGQKFTGFLISIFGILIALYYTSEVKIKFKLKWVFNRYVLIVFVVLFSLVLYKYTLDNPFEYMGLSPMESVFYRAFGLQGHVFWGVTEQYVFLGKNNTWDISELWKGMHLIMLEFWPWRNEDFISVTSRGVSWTNAYPSILLRIFPLPLALIVNMFLLSFVAIIQELLRKFIESKSIISSIVFFQLLVWTSYAYTMAYFNKLVIPVVLLFIYLAYSYFSAKSHLKNTE</sequence>
<evidence type="ECO:0000259" key="2">
    <source>
        <dbReference type="Pfam" id="PF19982"/>
    </source>
</evidence>
<feature type="domain" description="DUF6418" evidence="2">
    <location>
        <begin position="286"/>
        <end position="394"/>
    </location>
</feature>
<gene>
    <name evidence="3" type="ORF">FGF67_00540</name>
</gene>